<proteinExistence type="predicted"/>
<sequence>MFEDIIQNGKDAVTYAIRHFNSNVIVMGSSQGGIVAIALAGQDDRIRAVFPHNILIPQVSDSIVVTRFPRFLRKNYTLFVTGITRMAKIFPNFPIPVSLYLDLKKISRDNRIIQQFYDDPYGFMSYPLHFLSSLFNADLSSIQDGRIKCPVIVIAAKDDPLFPEAYTRTIFQMIKAPYKELMLFNEDVHLILNERVPQVLGPIVAKVRIFQ</sequence>
<dbReference type="EMBL" id="RHLK01000001">
    <property type="protein sequence ID" value="MVO98209.1"/>
    <property type="molecule type" value="Genomic_DNA"/>
</dbReference>
<dbReference type="AlphaFoldDB" id="A0A7X3JXT5"/>
<name>A0A7X3JXT5_9BACL</name>
<evidence type="ECO:0000313" key="2">
    <source>
        <dbReference type="EMBL" id="MVO98209.1"/>
    </source>
</evidence>
<dbReference type="InterPro" id="IPR022742">
    <property type="entry name" value="Hydrolase_4"/>
</dbReference>
<keyword evidence="2" id="KW-0378">Hydrolase</keyword>
<protein>
    <submittedName>
        <fullName evidence="2">Alpha/beta hydrolase</fullName>
    </submittedName>
</protein>
<dbReference type="Gene3D" id="3.40.50.1820">
    <property type="entry name" value="alpha/beta hydrolase"/>
    <property type="match status" value="1"/>
</dbReference>
<gene>
    <name evidence="2" type="ORF">EDM21_01420</name>
</gene>
<evidence type="ECO:0000259" key="1">
    <source>
        <dbReference type="Pfam" id="PF12146"/>
    </source>
</evidence>
<organism evidence="2 3">
    <name type="scientific">Paenibacillus lutrae</name>
    <dbReference type="NCBI Taxonomy" id="2078573"/>
    <lineage>
        <taxon>Bacteria</taxon>
        <taxon>Bacillati</taxon>
        <taxon>Bacillota</taxon>
        <taxon>Bacilli</taxon>
        <taxon>Bacillales</taxon>
        <taxon>Paenibacillaceae</taxon>
        <taxon>Paenibacillus</taxon>
    </lineage>
</organism>
<feature type="domain" description="Serine aminopeptidase S33" evidence="1">
    <location>
        <begin position="2"/>
        <end position="195"/>
    </location>
</feature>
<keyword evidence="3" id="KW-1185">Reference proteome</keyword>
<dbReference type="InterPro" id="IPR029058">
    <property type="entry name" value="AB_hydrolase_fold"/>
</dbReference>
<dbReference type="OrthoDB" id="9770528at2"/>
<comment type="caution">
    <text evidence="2">The sequence shown here is derived from an EMBL/GenBank/DDBJ whole genome shotgun (WGS) entry which is preliminary data.</text>
</comment>
<dbReference type="SUPFAM" id="SSF53474">
    <property type="entry name" value="alpha/beta-Hydrolases"/>
    <property type="match status" value="1"/>
</dbReference>
<evidence type="ECO:0000313" key="3">
    <source>
        <dbReference type="Proteomes" id="UP000490800"/>
    </source>
</evidence>
<accession>A0A7X3JXT5</accession>
<dbReference type="GO" id="GO:0016787">
    <property type="term" value="F:hydrolase activity"/>
    <property type="evidence" value="ECO:0007669"/>
    <property type="project" value="UniProtKB-KW"/>
</dbReference>
<dbReference type="Pfam" id="PF12146">
    <property type="entry name" value="Hydrolase_4"/>
    <property type="match status" value="1"/>
</dbReference>
<dbReference type="Proteomes" id="UP000490800">
    <property type="component" value="Unassembled WGS sequence"/>
</dbReference>
<reference evidence="2 3" key="1">
    <citation type="journal article" date="2019" name="Microorganisms">
        <title>Paenibacillus lutrae sp. nov., A Chitinolytic Species Isolated from A River Otter in Castril Natural Park, Granada, Spain.</title>
        <authorList>
            <person name="Rodriguez M."/>
            <person name="Reina J.C."/>
            <person name="Bejar V."/>
            <person name="Llamas I."/>
        </authorList>
    </citation>
    <scope>NUCLEOTIDE SEQUENCE [LARGE SCALE GENOMIC DNA]</scope>
    <source>
        <strain evidence="2 3">N10</strain>
    </source>
</reference>